<name>A0A1X0Q5K3_9MICR</name>
<protein>
    <submittedName>
        <fullName evidence="1">Uncharacterized protein</fullName>
    </submittedName>
</protein>
<evidence type="ECO:0000313" key="2">
    <source>
        <dbReference type="Proteomes" id="UP000192501"/>
    </source>
</evidence>
<dbReference type="VEuPathDB" id="MicrosporidiaDB:A0H76_2931"/>
<comment type="caution">
    <text evidence="1">The sequence shown here is derived from an EMBL/GenBank/DDBJ whole genome shotgun (WGS) entry which is preliminary data.</text>
</comment>
<sequence>MKITDLKERIAKICKVEKVSIANIEFIPDKDLIEIAIFKSIVPQFINGIVMQPDLEIVSGRTVIMQDQTGIIKRLNRVMSENVKNTHLKSLYIELKKALDANDQKEIDSFIIDEFYK</sequence>
<proteinExistence type="predicted"/>
<dbReference type="EMBL" id="LTAI01002187">
    <property type="protein sequence ID" value="ORD92900.1"/>
    <property type="molecule type" value="Genomic_DNA"/>
</dbReference>
<accession>A0A1X0Q5K3</accession>
<dbReference type="VEuPathDB" id="MicrosporidiaDB:HERIO_793"/>
<dbReference type="Proteomes" id="UP000192501">
    <property type="component" value="Unassembled WGS sequence"/>
</dbReference>
<reference evidence="1 2" key="1">
    <citation type="journal article" date="2017" name="Environ. Microbiol.">
        <title>Decay of the glycolytic pathway and adaptation to intranuclear parasitism within Enterocytozoonidae microsporidia.</title>
        <authorList>
            <person name="Wiredu Boakye D."/>
            <person name="Jaroenlak P."/>
            <person name="Prachumwat A."/>
            <person name="Williams T.A."/>
            <person name="Bateman K.S."/>
            <person name="Itsathitphaisarn O."/>
            <person name="Sritunyalucksana K."/>
            <person name="Paszkiewicz K.H."/>
            <person name="Moore K.A."/>
            <person name="Stentiford G.D."/>
            <person name="Williams B.A."/>
        </authorList>
    </citation>
    <scope>NUCLEOTIDE SEQUENCE [LARGE SCALE GENOMIC DNA]</scope>
    <source>
        <strain evidence="2">canceri</strain>
    </source>
</reference>
<organism evidence="1 2">
    <name type="scientific">Hepatospora eriocheir</name>
    <dbReference type="NCBI Taxonomy" id="1081669"/>
    <lineage>
        <taxon>Eukaryota</taxon>
        <taxon>Fungi</taxon>
        <taxon>Fungi incertae sedis</taxon>
        <taxon>Microsporidia</taxon>
        <taxon>Hepatosporidae</taxon>
        <taxon>Hepatospora</taxon>
    </lineage>
</organism>
<dbReference type="AlphaFoldDB" id="A0A1X0Q5K3"/>
<gene>
    <name evidence="1" type="ORF">A0H76_2931</name>
</gene>
<evidence type="ECO:0000313" key="1">
    <source>
        <dbReference type="EMBL" id="ORD92900.1"/>
    </source>
</evidence>